<sequence length="157" mass="17043">MLQVSSDVVIRQARRDDVAAIAAMFAADALGGHGDTADAEALPSYLAAFDWIEKSPGDRLWVAEKDGEVVGTYQSTFTRTLTGRGSSSLTIGAVHTRHDLRGAGIGSRMIEHAIAEGRGLGVRLVQLMSNDVRTDAHRFYERLGFVKSHAGFKMKLR</sequence>
<dbReference type="PANTHER" id="PTHR43877">
    <property type="entry name" value="AMINOALKYLPHOSPHONATE N-ACETYLTRANSFERASE-RELATED-RELATED"/>
    <property type="match status" value="1"/>
</dbReference>
<dbReference type="EMBL" id="SMSI01000001">
    <property type="protein sequence ID" value="TDH39153.1"/>
    <property type="molecule type" value="Genomic_DNA"/>
</dbReference>
<name>A0A4R5PQI3_9HYPH</name>
<evidence type="ECO:0000259" key="3">
    <source>
        <dbReference type="PROSITE" id="PS51186"/>
    </source>
</evidence>
<dbReference type="OrthoDB" id="9789603at2"/>
<keyword evidence="2" id="KW-0012">Acyltransferase</keyword>
<dbReference type="RefSeq" id="WP_133283984.1">
    <property type="nucleotide sequence ID" value="NZ_SMSI01000001.1"/>
</dbReference>
<evidence type="ECO:0000256" key="2">
    <source>
        <dbReference type="ARBA" id="ARBA00023315"/>
    </source>
</evidence>
<reference evidence="4 5" key="1">
    <citation type="journal article" date="2013" name="Int. J. Syst. Evol. Microbiol.">
        <title>Hoeflea suaedae sp. nov., an endophytic bacterium isolated from the root of the halophyte Suaeda maritima.</title>
        <authorList>
            <person name="Chung E.J."/>
            <person name="Park J.A."/>
            <person name="Pramanik P."/>
            <person name="Bibi F."/>
            <person name="Jeon C.O."/>
            <person name="Chung Y.R."/>
        </authorList>
    </citation>
    <scope>NUCLEOTIDE SEQUENCE [LARGE SCALE GENOMIC DNA]</scope>
    <source>
        <strain evidence="4 5">YC6898</strain>
    </source>
</reference>
<feature type="domain" description="N-acetyltransferase" evidence="3">
    <location>
        <begin position="8"/>
        <end position="157"/>
    </location>
</feature>
<dbReference type="InterPro" id="IPR050832">
    <property type="entry name" value="Bact_Acetyltransf"/>
</dbReference>
<accession>A0A4R5PQI3</accession>
<organism evidence="4 5">
    <name type="scientific">Pseudohoeflea suaedae</name>
    <dbReference type="NCBI Taxonomy" id="877384"/>
    <lineage>
        <taxon>Bacteria</taxon>
        <taxon>Pseudomonadati</taxon>
        <taxon>Pseudomonadota</taxon>
        <taxon>Alphaproteobacteria</taxon>
        <taxon>Hyphomicrobiales</taxon>
        <taxon>Rhizobiaceae</taxon>
        <taxon>Pseudohoeflea</taxon>
    </lineage>
</organism>
<dbReference type="Proteomes" id="UP000295131">
    <property type="component" value="Unassembled WGS sequence"/>
</dbReference>
<dbReference type="GO" id="GO:0016747">
    <property type="term" value="F:acyltransferase activity, transferring groups other than amino-acyl groups"/>
    <property type="evidence" value="ECO:0007669"/>
    <property type="project" value="InterPro"/>
</dbReference>
<dbReference type="InterPro" id="IPR016181">
    <property type="entry name" value="Acyl_CoA_acyltransferase"/>
</dbReference>
<protein>
    <submittedName>
        <fullName evidence="4">GNAT family N-acetyltransferase</fullName>
    </submittedName>
</protein>
<proteinExistence type="predicted"/>
<dbReference type="PROSITE" id="PS51186">
    <property type="entry name" value="GNAT"/>
    <property type="match status" value="1"/>
</dbReference>
<dbReference type="InterPro" id="IPR000182">
    <property type="entry name" value="GNAT_dom"/>
</dbReference>
<evidence type="ECO:0000256" key="1">
    <source>
        <dbReference type="ARBA" id="ARBA00022679"/>
    </source>
</evidence>
<evidence type="ECO:0000313" key="5">
    <source>
        <dbReference type="Proteomes" id="UP000295131"/>
    </source>
</evidence>
<comment type="caution">
    <text evidence="4">The sequence shown here is derived from an EMBL/GenBank/DDBJ whole genome shotgun (WGS) entry which is preliminary data.</text>
</comment>
<dbReference type="AlphaFoldDB" id="A0A4R5PQI3"/>
<keyword evidence="5" id="KW-1185">Reference proteome</keyword>
<dbReference type="CDD" id="cd04301">
    <property type="entry name" value="NAT_SF"/>
    <property type="match status" value="1"/>
</dbReference>
<keyword evidence="1 4" id="KW-0808">Transferase</keyword>
<dbReference type="Gene3D" id="3.40.630.30">
    <property type="match status" value="1"/>
</dbReference>
<dbReference type="SUPFAM" id="SSF55729">
    <property type="entry name" value="Acyl-CoA N-acyltransferases (Nat)"/>
    <property type="match status" value="1"/>
</dbReference>
<dbReference type="Pfam" id="PF00583">
    <property type="entry name" value="Acetyltransf_1"/>
    <property type="match status" value="1"/>
</dbReference>
<evidence type="ECO:0000313" key="4">
    <source>
        <dbReference type="EMBL" id="TDH39153.1"/>
    </source>
</evidence>
<gene>
    <name evidence="4" type="ORF">E2A64_08775</name>
</gene>